<dbReference type="AlphaFoldDB" id="A0A812QQZ1"/>
<gene>
    <name evidence="2" type="ORF">SPIL2461_LOCUS9843</name>
</gene>
<keyword evidence="3" id="KW-1185">Reference proteome</keyword>
<evidence type="ECO:0000313" key="3">
    <source>
        <dbReference type="Proteomes" id="UP000649617"/>
    </source>
</evidence>
<evidence type="ECO:0000256" key="1">
    <source>
        <dbReference type="SAM" id="MobiDB-lite"/>
    </source>
</evidence>
<feature type="compositionally biased region" description="Low complexity" evidence="1">
    <location>
        <begin position="485"/>
        <end position="496"/>
    </location>
</feature>
<dbReference type="OrthoDB" id="479537at2759"/>
<evidence type="ECO:0000313" key="2">
    <source>
        <dbReference type="EMBL" id="CAE7399416.1"/>
    </source>
</evidence>
<reference evidence="2" key="1">
    <citation type="submission" date="2021-02" db="EMBL/GenBank/DDBJ databases">
        <authorList>
            <person name="Dougan E. K."/>
            <person name="Rhodes N."/>
            <person name="Thang M."/>
            <person name="Chan C."/>
        </authorList>
    </citation>
    <scope>NUCLEOTIDE SEQUENCE</scope>
</reference>
<protein>
    <submittedName>
        <fullName evidence="2">Uncharacterized protein</fullName>
    </submittedName>
</protein>
<dbReference type="EMBL" id="CAJNIZ010017523">
    <property type="protein sequence ID" value="CAE7399416.1"/>
    <property type="molecule type" value="Genomic_DNA"/>
</dbReference>
<accession>A0A812QQZ1</accession>
<proteinExistence type="predicted"/>
<dbReference type="Proteomes" id="UP000649617">
    <property type="component" value="Unassembled WGS sequence"/>
</dbReference>
<name>A0A812QQZ1_SYMPI</name>
<sequence>MDDRIWSSLEQSGFQFLGELKGHFLTPWHVACAVDSLGDTIPLVRQLKSGLLESEEKREAERLWQWLTDNADLLKRVQARLLAKSQRVEAFIRESPAASSVYDQQVSGSVELQKQVSKSRHRWLANGNGTPAEAEKAAKKFWGTVLVQIMLEASLPISNMKADTEEQRASYALRALGSRRSKTLRNRARTWKKAREWMLRVKNRPFPKDVGDVVDYMTFLEQDVGTKSCISDFMAALSVLEDAGQVPTNQQLCKNRLVVASSQSFGAEVLEGKTAKTQAPPLTVAMLLSLEMYDVSSSNPKYARFLAWTCLVTVWACMRISDLQGVDVSRILLFSSGLKGFLVRTKTTGPDKKVLEVPFFIRRDANLTGHDWLSKGYDLLRSFGQLERRFLVWQASDDMQEPLYKYARPEVISSYFRLIWQKLQTPFRKVGENKWKLAGGTCLVGGAPGYDEEELFSQLAGWLEQRGTGLPPEPPEIVLRSQNTAAASSSSGDSSSTDVGEAE</sequence>
<organism evidence="2 3">
    <name type="scientific">Symbiodinium pilosum</name>
    <name type="common">Dinoflagellate</name>
    <dbReference type="NCBI Taxonomy" id="2952"/>
    <lineage>
        <taxon>Eukaryota</taxon>
        <taxon>Sar</taxon>
        <taxon>Alveolata</taxon>
        <taxon>Dinophyceae</taxon>
        <taxon>Suessiales</taxon>
        <taxon>Symbiodiniaceae</taxon>
        <taxon>Symbiodinium</taxon>
    </lineage>
</organism>
<comment type="caution">
    <text evidence="2">The sequence shown here is derived from an EMBL/GenBank/DDBJ whole genome shotgun (WGS) entry which is preliminary data.</text>
</comment>
<feature type="region of interest" description="Disordered" evidence="1">
    <location>
        <begin position="466"/>
        <end position="503"/>
    </location>
</feature>